<protein>
    <submittedName>
        <fullName evidence="1">Uncharacterized protein</fullName>
    </submittedName>
</protein>
<evidence type="ECO:0000313" key="2">
    <source>
        <dbReference type="Proteomes" id="UP000255024"/>
    </source>
</evidence>
<name>A0A378RI26_MYROD</name>
<sequence>MSTKTTLIEQLDPLRGNDHYPSQEIKDQLIQSYLPTSVSDLALNLSNITSQFYALLLQSIGAKYGVAAVQEHSETLFHHLGRVKAEQALLKDPTIPRDCRSFIFVLISAIYTSSPEYTFTVKKFTADEAIISLAGIDRYHRAAKQFGIDTMLCFPTLLAFMEGIKDYLELNEVEITASDTSYDANSKVTNTYTFKKKPI</sequence>
<gene>
    <name evidence="1" type="ORF">NCTC11179_00208</name>
</gene>
<proteinExistence type="predicted"/>
<dbReference type="AlphaFoldDB" id="A0A378RI26"/>
<dbReference type="EMBL" id="UGQL01000001">
    <property type="protein sequence ID" value="STZ26686.1"/>
    <property type="molecule type" value="Genomic_DNA"/>
</dbReference>
<organism evidence="1 2">
    <name type="scientific">Myroides odoratus</name>
    <name type="common">Flavobacterium odoratum</name>
    <dbReference type="NCBI Taxonomy" id="256"/>
    <lineage>
        <taxon>Bacteria</taxon>
        <taxon>Pseudomonadati</taxon>
        <taxon>Bacteroidota</taxon>
        <taxon>Flavobacteriia</taxon>
        <taxon>Flavobacteriales</taxon>
        <taxon>Flavobacteriaceae</taxon>
        <taxon>Myroides</taxon>
    </lineage>
</organism>
<accession>A0A378RI26</accession>
<dbReference type="RefSeq" id="WP_115089787.1">
    <property type="nucleotide sequence ID" value="NZ_CP068107.1"/>
</dbReference>
<keyword evidence="2" id="KW-1185">Reference proteome</keyword>
<reference evidence="1 2" key="1">
    <citation type="submission" date="2018-06" db="EMBL/GenBank/DDBJ databases">
        <authorList>
            <consortium name="Pathogen Informatics"/>
            <person name="Doyle S."/>
        </authorList>
    </citation>
    <scope>NUCLEOTIDE SEQUENCE [LARGE SCALE GENOMIC DNA]</scope>
    <source>
        <strain evidence="1 2">NCTC11179</strain>
    </source>
</reference>
<dbReference type="Proteomes" id="UP000255024">
    <property type="component" value="Unassembled WGS sequence"/>
</dbReference>
<evidence type="ECO:0000313" key="1">
    <source>
        <dbReference type="EMBL" id="STZ26686.1"/>
    </source>
</evidence>